<keyword evidence="2" id="KW-1185">Reference proteome</keyword>
<evidence type="ECO:0000313" key="2">
    <source>
        <dbReference type="Proteomes" id="UP001060215"/>
    </source>
</evidence>
<accession>A0ACC0IXC7</accession>
<sequence>MDSDSWTTRLLAASRRYQSRSAHGGGDVDGDNESRPELLCPFCAEEFDVVRLCCHIDGAHPVEAKNGVRLQMNPNLRRGAIGEMRKIASEEGITALWKGVGLLL</sequence>
<protein>
    <submittedName>
        <fullName evidence="1">Uncharacterized protein</fullName>
    </submittedName>
</protein>
<name>A0ACC0IXC7_9ERIC</name>
<dbReference type="EMBL" id="CM045758">
    <property type="protein sequence ID" value="KAI8029828.1"/>
    <property type="molecule type" value="Genomic_DNA"/>
</dbReference>
<reference evidence="1 2" key="1">
    <citation type="journal article" date="2022" name="Plant J.">
        <title>Chromosome-level genome of Camellia lanceoleosa provides a valuable resource for understanding genome evolution and self-incompatibility.</title>
        <authorList>
            <person name="Gong W."/>
            <person name="Xiao S."/>
            <person name="Wang L."/>
            <person name="Liao Z."/>
            <person name="Chang Y."/>
            <person name="Mo W."/>
            <person name="Hu G."/>
            <person name="Li W."/>
            <person name="Zhao G."/>
            <person name="Zhu H."/>
            <person name="Hu X."/>
            <person name="Ji K."/>
            <person name="Xiang X."/>
            <person name="Song Q."/>
            <person name="Yuan D."/>
            <person name="Jin S."/>
            <person name="Zhang L."/>
        </authorList>
    </citation>
    <scope>NUCLEOTIDE SEQUENCE [LARGE SCALE GENOMIC DNA]</scope>
    <source>
        <strain evidence="1">SQ_2022a</strain>
    </source>
</reference>
<gene>
    <name evidence="1" type="ORF">LOK49_LG01G01704</name>
</gene>
<proteinExistence type="predicted"/>
<evidence type="ECO:0000313" key="1">
    <source>
        <dbReference type="EMBL" id="KAI8029828.1"/>
    </source>
</evidence>
<organism evidence="1 2">
    <name type="scientific">Camellia lanceoleosa</name>
    <dbReference type="NCBI Taxonomy" id="1840588"/>
    <lineage>
        <taxon>Eukaryota</taxon>
        <taxon>Viridiplantae</taxon>
        <taxon>Streptophyta</taxon>
        <taxon>Embryophyta</taxon>
        <taxon>Tracheophyta</taxon>
        <taxon>Spermatophyta</taxon>
        <taxon>Magnoliopsida</taxon>
        <taxon>eudicotyledons</taxon>
        <taxon>Gunneridae</taxon>
        <taxon>Pentapetalae</taxon>
        <taxon>asterids</taxon>
        <taxon>Ericales</taxon>
        <taxon>Theaceae</taxon>
        <taxon>Camellia</taxon>
    </lineage>
</organism>
<dbReference type="Proteomes" id="UP001060215">
    <property type="component" value="Chromosome 1"/>
</dbReference>
<comment type="caution">
    <text evidence="1">The sequence shown here is derived from an EMBL/GenBank/DDBJ whole genome shotgun (WGS) entry which is preliminary data.</text>
</comment>